<reference evidence="4" key="1">
    <citation type="submission" date="2016-10" db="EMBL/GenBank/DDBJ databases">
        <authorList>
            <person name="Varghese N."/>
            <person name="Submissions S."/>
        </authorList>
    </citation>
    <scope>NUCLEOTIDE SEQUENCE [LARGE SCALE GENOMIC DNA]</scope>
    <source>
        <strain evidence="4">CGMCC 1.10218</strain>
    </source>
</reference>
<name>A0A1H7BUX5_9DEIO</name>
<dbReference type="STRING" id="856736.SAMN04488058_11858"/>
<keyword evidence="4" id="KW-1185">Reference proteome</keyword>
<dbReference type="RefSeq" id="WP_092265393.1">
    <property type="nucleotide sequence ID" value="NZ_FNZA01000018.1"/>
</dbReference>
<keyword evidence="2" id="KW-1133">Transmembrane helix</keyword>
<organism evidence="3 4">
    <name type="scientific">Deinococcus reticulitermitis</name>
    <dbReference type="NCBI Taxonomy" id="856736"/>
    <lineage>
        <taxon>Bacteria</taxon>
        <taxon>Thermotogati</taxon>
        <taxon>Deinococcota</taxon>
        <taxon>Deinococci</taxon>
        <taxon>Deinococcales</taxon>
        <taxon>Deinococcaceae</taxon>
        <taxon>Deinococcus</taxon>
    </lineage>
</organism>
<keyword evidence="2" id="KW-0812">Transmembrane</keyword>
<evidence type="ECO:0000313" key="4">
    <source>
        <dbReference type="Proteomes" id="UP000199223"/>
    </source>
</evidence>
<evidence type="ECO:0000313" key="3">
    <source>
        <dbReference type="EMBL" id="SEJ78140.1"/>
    </source>
</evidence>
<evidence type="ECO:0000256" key="2">
    <source>
        <dbReference type="SAM" id="Phobius"/>
    </source>
</evidence>
<sequence length="68" mass="6926">MTRVLPGLPLPARRPLHQTRTRAVPQAPAPVVTPDPAALPDSLDLGTAMLGVTALTLVGGVVARALLG</sequence>
<dbReference type="AlphaFoldDB" id="A0A1H7BUX5"/>
<feature type="transmembrane region" description="Helical" evidence="2">
    <location>
        <begin position="45"/>
        <end position="67"/>
    </location>
</feature>
<proteinExistence type="predicted"/>
<dbReference type="EMBL" id="FNZA01000018">
    <property type="protein sequence ID" value="SEJ78140.1"/>
    <property type="molecule type" value="Genomic_DNA"/>
</dbReference>
<keyword evidence="2" id="KW-0472">Membrane</keyword>
<accession>A0A1H7BUX5</accession>
<feature type="compositionally biased region" description="Low complexity" evidence="1">
    <location>
        <begin position="1"/>
        <end position="13"/>
    </location>
</feature>
<gene>
    <name evidence="3" type="ORF">SAMN04488058_11858</name>
</gene>
<feature type="region of interest" description="Disordered" evidence="1">
    <location>
        <begin position="1"/>
        <end position="35"/>
    </location>
</feature>
<evidence type="ECO:0000256" key="1">
    <source>
        <dbReference type="SAM" id="MobiDB-lite"/>
    </source>
</evidence>
<dbReference type="Proteomes" id="UP000199223">
    <property type="component" value="Unassembled WGS sequence"/>
</dbReference>
<protein>
    <submittedName>
        <fullName evidence="3">Uncharacterized protein</fullName>
    </submittedName>
</protein>